<evidence type="ECO:0000256" key="1">
    <source>
        <dbReference type="ARBA" id="ARBA00000085"/>
    </source>
</evidence>
<keyword evidence="6 12" id="KW-0418">Kinase</keyword>
<evidence type="ECO:0000256" key="2">
    <source>
        <dbReference type="ARBA" id="ARBA00012438"/>
    </source>
</evidence>
<dbReference type="CDD" id="cd16917">
    <property type="entry name" value="HATPase_UhpB-NarQ-NarX-like"/>
    <property type="match status" value="1"/>
</dbReference>
<keyword evidence="13" id="KW-1185">Reference proteome</keyword>
<dbReference type="PANTHER" id="PTHR24421:SF10">
    <property type="entry name" value="NITRATE_NITRITE SENSOR PROTEIN NARQ"/>
    <property type="match status" value="1"/>
</dbReference>
<dbReference type="AlphaFoldDB" id="A0A4Y9R3R0"/>
<dbReference type="GO" id="GO:0046983">
    <property type="term" value="F:protein dimerization activity"/>
    <property type="evidence" value="ECO:0007669"/>
    <property type="project" value="InterPro"/>
</dbReference>
<dbReference type="Proteomes" id="UP000298127">
    <property type="component" value="Unassembled WGS sequence"/>
</dbReference>
<feature type="transmembrane region" description="Helical" evidence="9">
    <location>
        <begin position="157"/>
        <end position="182"/>
    </location>
</feature>
<dbReference type="InterPro" id="IPR055558">
    <property type="entry name" value="DUF7134"/>
</dbReference>
<dbReference type="InterPro" id="IPR011712">
    <property type="entry name" value="Sig_transdc_His_kin_sub3_dim/P"/>
</dbReference>
<proteinExistence type="predicted"/>
<keyword evidence="7" id="KW-0067">ATP-binding</keyword>
<feature type="transmembrane region" description="Helical" evidence="9">
    <location>
        <begin position="116"/>
        <end position="137"/>
    </location>
</feature>
<dbReference type="PANTHER" id="PTHR24421">
    <property type="entry name" value="NITRATE/NITRITE SENSOR PROTEIN NARX-RELATED"/>
    <property type="match status" value="1"/>
</dbReference>
<protein>
    <recommendedName>
        <fullName evidence="2">histidine kinase</fullName>
        <ecNumber evidence="2">2.7.13.3</ecNumber>
    </recommendedName>
</protein>
<dbReference type="Pfam" id="PF07730">
    <property type="entry name" value="HisKA_3"/>
    <property type="match status" value="1"/>
</dbReference>
<dbReference type="InterPro" id="IPR050482">
    <property type="entry name" value="Sensor_HK_TwoCompSys"/>
</dbReference>
<comment type="caution">
    <text evidence="12">The sequence shown here is derived from an EMBL/GenBank/DDBJ whole genome shotgun (WGS) entry which is preliminary data.</text>
</comment>
<evidence type="ECO:0000313" key="12">
    <source>
        <dbReference type="EMBL" id="TFV99241.1"/>
    </source>
</evidence>
<accession>A0A4Y9R3R0</accession>
<keyword evidence="4" id="KW-0808">Transferase</keyword>
<sequence length="420" mass="44091">MTSPDPAPVLPGRTPGDGLIRRLPARSLAFDLSAAVILFLVSLGVTAAQGAASVVALVVLCSALAIRRVSPALALTVAWLGAVLQLVTLSDPGAGDIAICGVLYATAAYGSRLVRWLGLGSAVLGTIIATTYLVVVQPALRGQDTATIVQPTDGSRIWIITLFFGIGILALLGLSWTLGLLARTVALSRTARVEARIADERAQYEVAVEQERTRIARDMHDVVAHSLAVVIAQADGARYAASVDPSSSDVQGDALVTIAQTARTALGNVRLLLAELRHDASDSPQPRLEDIDVLVEQLRATGMNVEVTRQGEPQRLGAGQEIAAYRIVQEALTNALRHGEPEAPVLLELGWRDDALAIHVENAVRPDAATLPVTAFGHGLPGMRERATLAGGTLLARRSEADPTRFVVEATIPVSTGGVS</sequence>
<reference evidence="12 13" key="1">
    <citation type="journal article" date="2018" name="J. Microbiol.">
        <title>Leifsonia flava sp. nov., a novel actinobacterium isolated from the rhizosphere of Aquilegia viridiflora.</title>
        <authorList>
            <person name="Cai Y."/>
            <person name="Tao W.Z."/>
            <person name="Ma Y.J."/>
            <person name="Cheng J."/>
            <person name="Zhang M.Y."/>
            <person name="Zhang Y.X."/>
        </authorList>
    </citation>
    <scope>NUCLEOTIDE SEQUENCE [LARGE SCALE GENOMIC DNA]</scope>
    <source>
        <strain evidence="12 13">SYP-B2174</strain>
    </source>
</reference>
<dbReference type="Pfam" id="PF23539">
    <property type="entry name" value="DUF7134"/>
    <property type="match status" value="1"/>
</dbReference>
<evidence type="ECO:0000256" key="4">
    <source>
        <dbReference type="ARBA" id="ARBA00022679"/>
    </source>
</evidence>
<keyword evidence="3" id="KW-0597">Phosphoprotein</keyword>
<evidence type="ECO:0000259" key="10">
    <source>
        <dbReference type="Pfam" id="PF07730"/>
    </source>
</evidence>
<evidence type="ECO:0000259" key="11">
    <source>
        <dbReference type="Pfam" id="PF23539"/>
    </source>
</evidence>
<feature type="transmembrane region" description="Helical" evidence="9">
    <location>
        <begin position="32"/>
        <end position="60"/>
    </location>
</feature>
<keyword evidence="9" id="KW-1133">Transmembrane helix</keyword>
<organism evidence="12 13">
    <name type="scientific">Orlajensenia leifsoniae</name>
    <dbReference type="NCBI Taxonomy" id="2561933"/>
    <lineage>
        <taxon>Bacteria</taxon>
        <taxon>Bacillati</taxon>
        <taxon>Actinomycetota</taxon>
        <taxon>Actinomycetes</taxon>
        <taxon>Micrococcales</taxon>
        <taxon>Microbacteriaceae</taxon>
        <taxon>Orlajensenia</taxon>
    </lineage>
</organism>
<keyword evidence="9" id="KW-0812">Transmembrane</keyword>
<evidence type="ECO:0000256" key="8">
    <source>
        <dbReference type="ARBA" id="ARBA00023012"/>
    </source>
</evidence>
<evidence type="ECO:0000256" key="5">
    <source>
        <dbReference type="ARBA" id="ARBA00022741"/>
    </source>
</evidence>
<dbReference type="Gene3D" id="3.30.565.10">
    <property type="entry name" value="Histidine kinase-like ATPase, C-terminal domain"/>
    <property type="match status" value="1"/>
</dbReference>
<dbReference type="EMBL" id="SPQZ01000002">
    <property type="protein sequence ID" value="TFV99241.1"/>
    <property type="molecule type" value="Genomic_DNA"/>
</dbReference>
<dbReference type="SUPFAM" id="SSF55874">
    <property type="entry name" value="ATPase domain of HSP90 chaperone/DNA topoisomerase II/histidine kinase"/>
    <property type="match status" value="1"/>
</dbReference>
<dbReference type="RefSeq" id="WP_135119712.1">
    <property type="nucleotide sequence ID" value="NZ_SPQZ01000002.1"/>
</dbReference>
<keyword evidence="8" id="KW-0902">Two-component regulatory system</keyword>
<keyword evidence="5" id="KW-0547">Nucleotide-binding</keyword>
<feature type="domain" description="DUF7134" evidence="11">
    <location>
        <begin position="23"/>
        <end position="184"/>
    </location>
</feature>
<feature type="transmembrane region" description="Helical" evidence="9">
    <location>
        <begin position="69"/>
        <end position="87"/>
    </location>
</feature>
<dbReference type="GO" id="GO:0000155">
    <property type="term" value="F:phosphorelay sensor kinase activity"/>
    <property type="evidence" value="ECO:0007669"/>
    <property type="project" value="InterPro"/>
</dbReference>
<dbReference type="GO" id="GO:0016020">
    <property type="term" value="C:membrane"/>
    <property type="evidence" value="ECO:0007669"/>
    <property type="project" value="InterPro"/>
</dbReference>
<name>A0A4Y9R3R0_9MICO</name>
<feature type="domain" description="Signal transduction histidine kinase subgroup 3 dimerisation and phosphoacceptor" evidence="10">
    <location>
        <begin position="211"/>
        <end position="279"/>
    </location>
</feature>
<keyword evidence="9" id="KW-0472">Membrane</keyword>
<dbReference type="Gene3D" id="1.20.5.1930">
    <property type="match status" value="1"/>
</dbReference>
<dbReference type="GO" id="GO:0005524">
    <property type="term" value="F:ATP binding"/>
    <property type="evidence" value="ECO:0007669"/>
    <property type="project" value="UniProtKB-KW"/>
</dbReference>
<evidence type="ECO:0000256" key="6">
    <source>
        <dbReference type="ARBA" id="ARBA00022777"/>
    </source>
</evidence>
<comment type="catalytic activity">
    <reaction evidence="1">
        <text>ATP + protein L-histidine = ADP + protein N-phospho-L-histidine.</text>
        <dbReference type="EC" id="2.7.13.3"/>
    </reaction>
</comment>
<evidence type="ECO:0000313" key="13">
    <source>
        <dbReference type="Proteomes" id="UP000298127"/>
    </source>
</evidence>
<dbReference type="EC" id="2.7.13.3" evidence="2"/>
<evidence type="ECO:0000256" key="7">
    <source>
        <dbReference type="ARBA" id="ARBA00022840"/>
    </source>
</evidence>
<dbReference type="InterPro" id="IPR036890">
    <property type="entry name" value="HATPase_C_sf"/>
</dbReference>
<evidence type="ECO:0000256" key="9">
    <source>
        <dbReference type="SAM" id="Phobius"/>
    </source>
</evidence>
<gene>
    <name evidence="12" type="ORF">E4M00_07040</name>
</gene>
<evidence type="ECO:0000256" key="3">
    <source>
        <dbReference type="ARBA" id="ARBA00022553"/>
    </source>
</evidence>